<protein>
    <recommendedName>
        <fullName evidence="7 8">UDP-N-acetylmuramoylalanine--D-glutamate ligase</fullName>
        <ecNumber evidence="7 8">6.3.2.9</ecNumber>
    </recommendedName>
    <alternativeName>
        <fullName evidence="7">D-glutamic acid-adding enzyme</fullName>
    </alternativeName>
    <alternativeName>
        <fullName evidence="7">UDP-N-acetylmuramoyl-L-alanyl-D-glutamate synthetase</fullName>
    </alternativeName>
</protein>
<dbReference type="EC" id="6.3.2.9" evidence="7 8"/>
<dbReference type="GO" id="GO:0005737">
    <property type="term" value="C:cytoplasm"/>
    <property type="evidence" value="ECO:0007669"/>
    <property type="project" value="UniProtKB-SubCell"/>
</dbReference>
<feature type="binding site" evidence="7">
    <location>
        <begin position="112"/>
        <end position="118"/>
    </location>
    <ligand>
        <name>ATP</name>
        <dbReference type="ChEBI" id="CHEBI:30616"/>
    </ligand>
</feature>
<dbReference type="PANTHER" id="PTHR43692">
    <property type="entry name" value="UDP-N-ACETYLMURAMOYLALANINE--D-GLUTAMATE LIGASE"/>
    <property type="match status" value="1"/>
</dbReference>
<keyword evidence="4 7" id="KW-0436">Ligase</keyword>
<keyword evidence="5 7" id="KW-0547">Nucleotide-binding</keyword>
<evidence type="ECO:0000256" key="7">
    <source>
        <dbReference type="HAMAP-Rule" id="MF_00639"/>
    </source>
</evidence>
<dbReference type="AlphaFoldDB" id="A0A1M4UJF2"/>
<reference evidence="11 12" key="1">
    <citation type="submission" date="2016-11" db="EMBL/GenBank/DDBJ databases">
        <authorList>
            <person name="Jaros S."/>
            <person name="Januszkiewicz K."/>
            <person name="Wedrychowicz H."/>
        </authorList>
    </citation>
    <scope>NUCLEOTIDE SEQUENCE [LARGE SCALE GENOMIC DNA]</scope>
    <source>
        <strain evidence="11 12">DSM 21986</strain>
    </source>
</reference>
<keyword evidence="3 7" id="KW-0963">Cytoplasm</keyword>
<comment type="function">
    <text evidence="7 8">Cell wall formation. Catalyzes the addition of glutamate to the nucleotide precursor UDP-N-acetylmuramoyl-L-alanine (UMA).</text>
</comment>
<dbReference type="InterPro" id="IPR004101">
    <property type="entry name" value="Mur_ligase_C"/>
</dbReference>
<keyword evidence="12" id="KW-1185">Reference proteome</keyword>
<evidence type="ECO:0000256" key="8">
    <source>
        <dbReference type="RuleBase" id="RU003664"/>
    </source>
</evidence>
<dbReference type="GO" id="GO:0005524">
    <property type="term" value="F:ATP binding"/>
    <property type="evidence" value="ECO:0007669"/>
    <property type="project" value="UniProtKB-UniRule"/>
</dbReference>
<keyword evidence="7 8" id="KW-0133">Cell shape</keyword>
<dbReference type="InterPro" id="IPR005762">
    <property type="entry name" value="MurD"/>
</dbReference>
<dbReference type="EMBL" id="FQUS01000002">
    <property type="protein sequence ID" value="SHE56690.1"/>
    <property type="molecule type" value="Genomic_DNA"/>
</dbReference>
<dbReference type="SUPFAM" id="SSF51984">
    <property type="entry name" value="MurCD N-terminal domain"/>
    <property type="match status" value="1"/>
</dbReference>
<evidence type="ECO:0000256" key="1">
    <source>
        <dbReference type="ARBA" id="ARBA00004496"/>
    </source>
</evidence>
<dbReference type="Pfam" id="PF21799">
    <property type="entry name" value="MurD-like_N"/>
    <property type="match status" value="1"/>
</dbReference>
<evidence type="ECO:0000256" key="4">
    <source>
        <dbReference type="ARBA" id="ARBA00022598"/>
    </source>
</evidence>
<dbReference type="HAMAP" id="MF_00639">
    <property type="entry name" value="MurD"/>
    <property type="match status" value="1"/>
</dbReference>
<dbReference type="Gene3D" id="3.40.50.720">
    <property type="entry name" value="NAD(P)-binding Rossmann-like Domain"/>
    <property type="match status" value="1"/>
</dbReference>
<dbReference type="InterPro" id="IPR036615">
    <property type="entry name" value="Mur_ligase_C_dom_sf"/>
</dbReference>
<dbReference type="Gene3D" id="3.40.1190.10">
    <property type="entry name" value="Mur-like, catalytic domain"/>
    <property type="match status" value="1"/>
</dbReference>
<dbReference type="NCBIfam" id="TIGR01087">
    <property type="entry name" value="murD"/>
    <property type="match status" value="1"/>
</dbReference>
<evidence type="ECO:0000256" key="5">
    <source>
        <dbReference type="ARBA" id="ARBA00022741"/>
    </source>
</evidence>
<evidence type="ECO:0000259" key="9">
    <source>
        <dbReference type="Pfam" id="PF02875"/>
    </source>
</evidence>
<dbReference type="Pfam" id="PF02875">
    <property type="entry name" value="Mur_ligase_C"/>
    <property type="match status" value="1"/>
</dbReference>
<dbReference type="GO" id="GO:0051301">
    <property type="term" value="P:cell division"/>
    <property type="evidence" value="ECO:0007669"/>
    <property type="project" value="UniProtKB-KW"/>
</dbReference>
<dbReference type="SUPFAM" id="SSF53623">
    <property type="entry name" value="MurD-like peptide ligases, catalytic domain"/>
    <property type="match status" value="1"/>
</dbReference>
<keyword evidence="7 8" id="KW-0131">Cell cycle</keyword>
<dbReference type="GO" id="GO:0008360">
    <property type="term" value="P:regulation of cell shape"/>
    <property type="evidence" value="ECO:0007669"/>
    <property type="project" value="UniProtKB-KW"/>
</dbReference>
<evidence type="ECO:0000259" key="10">
    <source>
        <dbReference type="Pfam" id="PF08245"/>
    </source>
</evidence>
<feature type="domain" description="Mur ligase central" evidence="10">
    <location>
        <begin position="110"/>
        <end position="296"/>
    </location>
</feature>
<dbReference type="Proteomes" id="UP000184041">
    <property type="component" value="Unassembled WGS sequence"/>
</dbReference>
<keyword evidence="6 7" id="KW-0067">ATP-binding</keyword>
<sequence>MDVQNKHIVVIGAARSGLAVASLLKRKGAKPFVTDRNELEPSVCSRLAGQEIPFEHRGHTEKAEQGDFAVLSPGVPTEAPLVQRYLNSGKEVFSEIEVASWFNRTPVVAVTGSNGKTTVTNWMDHTWNLAEIDHHTAGNIGYAFSDTIDTAQEKQAVLLEVSSFQLDHIRSFHPRISLLLNITPDHLDRYEHNFDKYAAAKFRITENQSSGDWLIYNYDDKTIAGHVESLKKKEDAPRLLAFSGRQELSGIDGAFVRDQQIILTFNREEEILMPTTDVNLSGKHNLNNGLATALAARASEIKSDVIRESLSSFEGVEHRLEQVRTVGGVRYVNDSKATNINAVWYALDSFKVPLTLILGGRDKGNDYRELADQIREKVHTVIAIGEATPMIEEQLKAIVPHFKTADTMNEAVRLGKRNAKRGEVVLLSPACSSFDMYENYQHRGNEFKKAVNRL</sequence>
<comment type="similarity">
    <text evidence="7">Belongs to the MurCDEF family.</text>
</comment>
<keyword evidence="7 8" id="KW-0573">Peptidoglycan synthesis</keyword>
<dbReference type="InterPro" id="IPR013221">
    <property type="entry name" value="Mur_ligase_cen"/>
</dbReference>
<feature type="domain" description="Mur ligase C-terminal" evidence="9">
    <location>
        <begin position="318"/>
        <end position="431"/>
    </location>
</feature>
<proteinExistence type="inferred from homology"/>
<dbReference type="Pfam" id="PF08245">
    <property type="entry name" value="Mur_ligase_M"/>
    <property type="match status" value="1"/>
</dbReference>
<dbReference type="UniPathway" id="UPA00219"/>
<comment type="subcellular location">
    <subcellularLocation>
        <location evidence="1 7 8">Cytoplasm</location>
    </subcellularLocation>
</comment>
<accession>A0A1M4UJF2</accession>
<dbReference type="STRING" id="1194090.SAMN05443144_10250"/>
<evidence type="ECO:0000256" key="6">
    <source>
        <dbReference type="ARBA" id="ARBA00022840"/>
    </source>
</evidence>
<organism evidence="11 12">
    <name type="scientific">Fodinibius roseus</name>
    <dbReference type="NCBI Taxonomy" id="1194090"/>
    <lineage>
        <taxon>Bacteria</taxon>
        <taxon>Pseudomonadati</taxon>
        <taxon>Balneolota</taxon>
        <taxon>Balneolia</taxon>
        <taxon>Balneolales</taxon>
        <taxon>Balneolaceae</taxon>
        <taxon>Fodinibius</taxon>
    </lineage>
</organism>
<evidence type="ECO:0000256" key="2">
    <source>
        <dbReference type="ARBA" id="ARBA00004752"/>
    </source>
</evidence>
<dbReference type="GO" id="GO:0071555">
    <property type="term" value="P:cell wall organization"/>
    <property type="evidence" value="ECO:0007669"/>
    <property type="project" value="UniProtKB-KW"/>
</dbReference>
<keyword evidence="7 8" id="KW-0132">Cell division</keyword>
<dbReference type="PANTHER" id="PTHR43692:SF1">
    <property type="entry name" value="UDP-N-ACETYLMURAMOYLALANINE--D-GLUTAMATE LIGASE"/>
    <property type="match status" value="1"/>
</dbReference>
<evidence type="ECO:0000256" key="3">
    <source>
        <dbReference type="ARBA" id="ARBA00022490"/>
    </source>
</evidence>
<evidence type="ECO:0000313" key="12">
    <source>
        <dbReference type="Proteomes" id="UP000184041"/>
    </source>
</evidence>
<dbReference type="SUPFAM" id="SSF53244">
    <property type="entry name" value="MurD-like peptide ligases, peptide-binding domain"/>
    <property type="match status" value="1"/>
</dbReference>
<evidence type="ECO:0000313" key="11">
    <source>
        <dbReference type="EMBL" id="SHE56690.1"/>
    </source>
</evidence>
<dbReference type="GO" id="GO:0009252">
    <property type="term" value="P:peptidoglycan biosynthetic process"/>
    <property type="evidence" value="ECO:0007669"/>
    <property type="project" value="UniProtKB-UniRule"/>
</dbReference>
<name>A0A1M4UJF2_9BACT</name>
<keyword evidence="7 8" id="KW-0961">Cell wall biogenesis/degradation</keyword>
<comment type="pathway">
    <text evidence="2 7 8">Cell wall biogenesis; peptidoglycan biosynthesis.</text>
</comment>
<dbReference type="InterPro" id="IPR036565">
    <property type="entry name" value="Mur-like_cat_sf"/>
</dbReference>
<comment type="catalytic activity">
    <reaction evidence="7 8">
        <text>UDP-N-acetyl-alpha-D-muramoyl-L-alanine + D-glutamate + ATP = UDP-N-acetyl-alpha-D-muramoyl-L-alanyl-D-glutamate + ADP + phosphate + H(+)</text>
        <dbReference type="Rhea" id="RHEA:16429"/>
        <dbReference type="ChEBI" id="CHEBI:15378"/>
        <dbReference type="ChEBI" id="CHEBI:29986"/>
        <dbReference type="ChEBI" id="CHEBI:30616"/>
        <dbReference type="ChEBI" id="CHEBI:43474"/>
        <dbReference type="ChEBI" id="CHEBI:83898"/>
        <dbReference type="ChEBI" id="CHEBI:83900"/>
        <dbReference type="ChEBI" id="CHEBI:456216"/>
        <dbReference type="EC" id="6.3.2.9"/>
    </reaction>
</comment>
<dbReference type="Gene3D" id="3.90.190.20">
    <property type="entry name" value="Mur ligase, C-terminal domain"/>
    <property type="match status" value="1"/>
</dbReference>
<gene>
    <name evidence="7" type="primary">murD</name>
    <name evidence="11" type="ORF">SAMN05443144_10250</name>
</gene>
<dbReference type="GO" id="GO:0008764">
    <property type="term" value="F:UDP-N-acetylmuramoylalanine-D-glutamate ligase activity"/>
    <property type="evidence" value="ECO:0007669"/>
    <property type="project" value="UniProtKB-UniRule"/>
</dbReference>